<dbReference type="PANTHER" id="PTHR10373">
    <property type="entry name" value="TRANSCRIPTION FACTOR 7 FAMILY MEMBER"/>
    <property type="match status" value="1"/>
</dbReference>
<dbReference type="STRING" id="623744.A0A553Q3C0"/>
<dbReference type="GO" id="GO:0060070">
    <property type="term" value="P:canonical Wnt signaling pathway"/>
    <property type="evidence" value="ECO:0007669"/>
    <property type="project" value="TreeGrafter"/>
</dbReference>
<organism evidence="9 10">
    <name type="scientific">Danionella cerebrum</name>
    <dbReference type="NCBI Taxonomy" id="2873325"/>
    <lineage>
        <taxon>Eukaryota</taxon>
        <taxon>Metazoa</taxon>
        <taxon>Chordata</taxon>
        <taxon>Craniata</taxon>
        <taxon>Vertebrata</taxon>
        <taxon>Euteleostomi</taxon>
        <taxon>Actinopterygii</taxon>
        <taxon>Neopterygii</taxon>
        <taxon>Teleostei</taxon>
        <taxon>Ostariophysi</taxon>
        <taxon>Cypriniformes</taxon>
        <taxon>Danionidae</taxon>
        <taxon>Danioninae</taxon>
        <taxon>Danionella</taxon>
    </lineage>
</organism>
<evidence type="ECO:0000256" key="7">
    <source>
        <dbReference type="SAM" id="MobiDB-lite"/>
    </source>
</evidence>
<dbReference type="InterPro" id="IPR027397">
    <property type="entry name" value="Catenin-bd_sf"/>
</dbReference>
<feature type="region of interest" description="Disordered" evidence="7">
    <location>
        <begin position="320"/>
        <end position="339"/>
    </location>
</feature>
<evidence type="ECO:0000256" key="3">
    <source>
        <dbReference type="ARBA" id="ARBA00023125"/>
    </source>
</evidence>
<evidence type="ECO:0000256" key="5">
    <source>
        <dbReference type="ARBA" id="ARBA00023163"/>
    </source>
</evidence>
<dbReference type="GO" id="GO:0060429">
    <property type="term" value="P:epithelium development"/>
    <property type="evidence" value="ECO:0007669"/>
    <property type="project" value="UniProtKB-ARBA"/>
</dbReference>
<evidence type="ECO:0000313" key="10">
    <source>
        <dbReference type="Proteomes" id="UP000316079"/>
    </source>
</evidence>
<keyword evidence="5" id="KW-0804">Transcription</keyword>
<dbReference type="GO" id="GO:0000978">
    <property type="term" value="F:RNA polymerase II cis-regulatory region sequence-specific DNA binding"/>
    <property type="evidence" value="ECO:0007669"/>
    <property type="project" value="TreeGrafter"/>
</dbReference>
<keyword evidence="2" id="KW-0805">Transcription regulation</keyword>
<dbReference type="PANTHER" id="PTHR10373:SF33">
    <property type="entry name" value="TRANSCRIPTION FACTOR 7"/>
    <property type="match status" value="1"/>
</dbReference>
<name>A0A553Q3C0_9TELE</name>
<keyword evidence="3" id="KW-0238">DNA-binding</keyword>
<evidence type="ECO:0000256" key="2">
    <source>
        <dbReference type="ARBA" id="ARBA00023015"/>
    </source>
</evidence>
<keyword evidence="6" id="KW-0539">Nucleus</keyword>
<proteinExistence type="predicted"/>
<dbReference type="Gene3D" id="4.10.900.10">
    <property type="entry name" value="TCF3-CBD (Catenin binding domain)"/>
    <property type="match status" value="1"/>
</dbReference>
<evidence type="ECO:0000256" key="6">
    <source>
        <dbReference type="ARBA" id="ARBA00023242"/>
    </source>
</evidence>
<feature type="region of interest" description="Disordered" evidence="7">
    <location>
        <begin position="268"/>
        <end position="296"/>
    </location>
</feature>
<dbReference type="Proteomes" id="UP000316079">
    <property type="component" value="Unassembled WGS sequence"/>
</dbReference>
<dbReference type="AlphaFoldDB" id="A0A553Q3C0"/>
<dbReference type="InterPro" id="IPR013558">
    <property type="entry name" value="CTNNB1-bd_N"/>
</dbReference>
<evidence type="ECO:0000256" key="4">
    <source>
        <dbReference type="ARBA" id="ARBA00023159"/>
    </source>
</evidence>
<evidence type="ECO:0000256" key="1">
    <source>
        <dbReference type="ARBA" id="ARBA00004123"/>
    </source>
</evidence>
<feature type="compositionally biased region" description="Basic and acidic residues" evidence="7">
    <location>
        <begin position="326"/>
        <end position="339"/>
    </location>
</feature>
<dbReference type="GO" id="GO:1990907">
    <property type="term" value="C:beta-catenin-TCF complex"/>
    <property type="evidence" value="ECO:0007669"/>
    <property type="project" value="TreeGrafter"/>
</dbReference>
<dbReference type="InterPro" id="IPR024940">
    <property type="entry name" value="TCF/LEF"/>
</dbReference>
<evidence type="ECO:0000313" key="9">
    <source>
        <dbReference type="EMBL" id="TRY84432.1"/>
    </source>
</evidence>
<accession>A0A553Q3C0</accession>
<gene>
    <name evidence="9" type="ORF">DNTS_018381</name>
</gene>
<comment type="subcellular location">
    <subcellularLocation>
        <location evidence="1">Nucleus</location>
    </subcellularLocation>
</comment>
<protein>
    <recommendedName>
        <fullName evidence="8">CTNNB1 binding N-teminal domain-containing protein</fullName>
    </recommendedName>
</protein>
<comment type="caution">
    <text evidence="9">The sequence shown here is derived from an EMBL/GenBank/DDBJ whole genome shotgun (WGS) entry which is preliminary data.</text>
</comment>
<dbReference type="Pfam" id="PF08347">
    <property type="entry name" value="CTNNB1_binding"/>
    <property type="match status" value="1"/>
</dbReference>
<feature type="domain" description="CTNNB1 binding N-teminal" evidence="8">
    <location>
        <begin position="356"/>
        <end position="471"/>
    </location>
</feature>
<evidence type="ECO:0000259" key="8">
    <source>
        <dbReference type="Pfam" id="PF08347"/>
    </source>
</evidence>
<dbReference type="GO" id="GO:0000785">
    <property type="term" value="C:chromatin"/>
    <property type="evidence" value="ECO:0007669"/>
    <property type="project" value="TreeGrafter"/>
</dbReference>
<reference evidence="9 10" key="1">
    <citation type="journal article" date="2019" name="Sci. Data">
        <title>Hybrid genome assembly and annotation of Danionella translucida.</title>
        <authorList>
            <person name="Kadobianskyi M."/>
            <person name="Schulze L."/>
            <person name="Schuelke M."/>
            <person name="Judkewitz B."/>
        </authorList>
    </citation>
    <scope>NUCLEOTIDE SEQUENCE [LARGE SCALE GENOMIC DNA]</scope>
    <source>
        <strain evidence="9 10">Bolton</strain>
    </source>
</reference>
<sequence length="498" mass="56501">MGSLTILSSVSNLFLPETFREDLPETLEQMQNSKRSYLSYASPHTSVPKSVFVGEAESLAQGKERWWLQRERRNSERKQRRKGILSTDAVGFEDCLITRVDFQAHLQEEPEPPLHCFDWGRCWFLTFLQCIFSQCINKEELMQHTGPDTPHLKVTSGCDNPSVQKKEVAVPSVRCFIVCAPLLATHQSRSDRVSGADVKSSPNICRQWKLDYTHLCQSQCRKSKRKAYRCHITKKTKDEEKYEEAQGVIFRDCDYPQTIKAAVVCGREGGREKEREGGGRLEKNPPSRPLNCQSRIGPFDLRSSEARCYFEAPHSEVSSVARARTRTTDLREGPAGREHRLQTPGKWYRMPQLNSNGDDLGATDEMIAFKDEGGDHEEKIRGGALTESDLADLKTSLVHESESAQGNAHSAVIRRGQQDDQRIYSNKREHLDDVSKQHADGGVYKAQYPGYPFLMLPEPYLPNGPVSPSRKSKSLSTRRESILFATLVAYAQFWITQD</sequence>
<dbReference type="EMBL" id="SRMA01026401">
    <property type="protein sequence ID" value="TRY84432.1"/>
    <property type="molecule type" value="Genomic_DNA"/>
</dbReference>
<feature type="compositionally biased region" description="Basic and acidic residues" evidence="7">
    <location>
        <begin position="268"/>
        <end position="285"/>
    </location>
</feature>
<dbReference type="GO" id="GO:0000981">
    <property type="term" value="F:DNA-binding transcription factor activity, RNA polymerase II-specific"/>
    <property type="evidence" value="ECO:0007669"/>
    <property type="project" value="TreeGrafter"/>
</dbReference>
<keyword evidence="4" id="KW-0010">Activator</keyword>
<dbReference type="OrthoDB" id="2307332at2759"/>
<keyword evidence="10" id="KW-1185">Reference proteome</keyword>
<dbReference type="FunFam" id="4.10.900.10:FF:000002">
    <property type="entry name" value="transcription factor 7-like 2 isoform X1"/>
    <property type="match status" value="1"/>
</dbReference>